<dbReference type="Pfam" id="PF01037">
    <property type="entry name" value="AsnC_trans_reg"/>
    <property type="match status" value="1"/>
</dbReference>
<keyword evidence="3" id="KW-0804">Transcription</keyword>
<evidence type="ECO:0000256" key="1">
    <source>
        <dbReference type="ARBA" id="ARBA00023015"/>
    </source>
</evidence>
<dbReference type="InterPro" id="IPR000485">
    <property type="entry name" value="AsnC-type_HTH_dom"/>
</dbReference>
<evidence type="ECO:0000259" key="4">
    <source>
        <dbReference type="PROSITE" id="PS50956"/>
    </source>
</evidence>
<dbReference type="PANTHER" id="PTHR30154:SF34">
    <property type="entry name" value="TRANSCRIPTIONAL REGULATOR AZLB"/>
    <property type="match status" value="1"/>
</dbReference>
<dbReference type="GO" id="GO:0043565">
    <property type="term" value="F:sequence-specific DNA binding"/>
    <property type="evidence" value="ECO:0007669"/>
    <property type="project" value="InterPro"/>
</dbReference>
<dbReference type="InterPro" id="IPR019887">
    <property type="entry name" value="Tscrpt_reg_AsnC/Lrp_C"/>
</dbReference>
<name>A0A1I4FSM9_9RHOB</name>
<gene>
    <name evidence="5" type="ORF">SAMN04488036_106197</name>
</gene>
<evidence type="ECO:0000256" key="2">
    <source>
        <dbReference type="ARBA" id="ARBA00023125"/>
    </source>
</evidence>
<evidence type="ECO:0000313" key="6">
    <source>
        <dbReference type="Proteomes" id="UP000198851"/>
    </source>
</evidence>
<dbReference type="Proteomes" id="UP000198851">
    <property type="component" value="Unassembled WGS sequence"/>
</dbReference>
<dbReference type="Pfam" id="PF13412">
    <property type="entry name" value="HTH_24"/>
    <property type="match status" value="1"/>
</dbReference>
<proteinExistence type="predicted"/>
<sequence>MNLDSKDRHLLALLQQDCRASNADLADNVGMSTSACWRRIRAFEDAGLIEGYGARLRPAKLGLTFHAIVHVNLTRHDPAHLKRFIEAVSAREEVQECFAITGAADYHMRVRCTDIEAYNRFMEDFLFALPAVSSAQTNVILRDIKS</sequence>
<dbReference type="PROSITE" id="PS50956">
    <property type="entry name" value="HTH_ASNC_2"/>
    <property type="match status" value="1"/>
</dbReference>
<dbReference type="InterPro" id="IPR036390">
    <property type="entry name" value="WH_DNA-bd_sf"/>
</dbReference>
<dbReference type="Gene3D" id="1.10.10.10">
    <property type="entry name" value="Winged helix-like DNA-binding domain superfamily/Winged helix DNA-binding domain"/>
    <property type="match status" value="1"/>
</dbReference>
<dbReference type="Gene3D" id="3.30.70.920">
    <property type="match status" value="1"/>
</dbReference>
<keyword evidence="2 5" id="KW-0238">DNA-binding</keyword>
<protein>
    <submittedName>
        <fullName evidence="5">DNA-binding transcriptional regulator, Lrp family</fullName>
    </submittedName>
</protein>
<organism evidence="5 6">
    <name type="scientific">Shimia haliotis</name>
    <dbReference type="NCBI Taxonomy" id="1280847"/>
    <lineage>
        <taxon>Bacteria</taxon>
        <taxon>Pseudomonadati</taxon>
        <taxon>Pseudomonadota</taxon>
        <taxon>Alphaproteobacteria</taxon>
        <taxon>Rhodobacterales</taxon>
        <taxon>Roseobacteraceae</taxon>
    </lineage>
</organism>
<dbReference type="SMART" id="SM00344">
    <property type="entry name" value="HTH_ASNC"/>
    <property type="match status" value="1"/>
</dbReference>
<accession>A0A1I4FSM9</accession>
<dbReference type="GO" id="GO:0005829">
    <property type="term" value="C:cytosol"/>
    <property type="evidence" value="ECO:0007669"/>
    <property type="project" value="TreeGrafter"/>
</dbReference>
<dbReference type="GO" id="GO:0043200">
    <property type="term" value="P:response to amino acid"/>
    <property type="evidence" value="ECO:0007669"/>
    <property type="project" value="TreeGrafter"/>
</dbReference>
<dbReference type="RefSeq" id="WP_093324897.1">
    <property type="nucleotide sequence ID" value="NZ_FOSZ01000006.1"/>
</dbReference>
<dbReference type="SUPFAM" id="SSF46785">
    <property type="entry name" value="Winged helix' DNA-binding domain"/>
    <property type="match status" value="1"/>
</dbReference>
<keyword evidence="6" id="KW-1185">Reference proteome</keyword>
<keyword evidence="1" id="KW-0805">Transcription regulation</keyword>
<dbReference type="InterPro" id="IPR036388">
    <property type="entry name" value="WH-like_DNA-bd_sf"/>
</dbReference>
<dbReference type="InterPro" id="IPR011991">
    <property type="entry name" value="ArsR-like_HTH"/>
</dbReference>
<evidence type="ECO:0000313" key="5">
    <source>
        <dbReference type="EMBL" id="SFL19681.1"/>
    </source>
</evidence>
<dbReference type="STRING" id="1280847.SAMN04488036_106197"/>
<dbReference type="GO" id="GO:0006355">
    <property type="term" value="P:regulation of DNA-templated transcription"/>
    <property type="evidence" value="ECO:0007669"/>
    <property type="project" value="UniProtKB-ARBA"/>
</dbReference>
<dbReference type="InterPro" id="IPR011008">
    <property type="entry name" value="Dimeric_a/b-barrel"/>
</dbReference>
<dbReference type="SUPFAM" id="SSF54909">
    <property type="entry name" value="Dimeric alpha+beta barrel"/>
    <property type="match status" value="1"/>
</dbReference>
<dbReference type="InterPro" id="IPR019888">
    <property type="entry name" value="Tscrpt_reg_AsnC-like"/>
</dbReference>
<reference evidence="6" key="1">
    <citation type="submission" date="2016-10" db="EMBL/GenBank/DDBJ databases">
        <authorList>
            <person name="Varghese N."/>
            <person name="Submissions S."/>
        </authorList>
    </citation>
    <scope>NUCLEOTIDE SEQUENCE [LARGE SCALE GENOMIC DNA]</scope>
    <source>
        <strain evidence="6">DSM 28453</strain>
    </source>
</reference>
<dbReference type="OrthoDB" id="9802341at2"/>
<dbReference type="AlphaFoldDB" id="A0A1I4FSM9"/>
<evidence type="ECO:0000256" key="3">
    <source>
        <dbReference type="ARBA" id="ARBA00023163"/>
    </source>
</evidence>
<dbReference type="EMBL" id="FOSZ01000006">
    <property type="protein sequence ID" value="SFL19681.1"/>
    <property type="molecule type" value="Genomic_DNA"/>
</dbReference>
<feature type="domain" description="HTH asnC-type" evidence="4">
    <location>
        <begin position="3"/>
        <end position="64"/>
    </location>
</feature>
<dbReference type="PRINTS" id="PR00033">
    <property type="entry name" value="HTHASNC"/>
</dbReference>
<dbReference type="CDD" id="cd00090">
    <property type="entry name" value="HTH_ARSR"/>
    <property type="match status" value="1"/>
</dbReference>
<dbReference type="PANTHER" id="PTHR30154">
    <property type="entry name" value="LEUCINE-RESPONSIVE REGULATORY PROTEIN"/>
    <property type="match status" value="1"/>
</dbReference>